<proteinExistence type="predicted"/>
<dbReference type="AlphaFoldDB" id="A0AAD4YVX6"/>
<comment type="caution">
    <text evidence="2">The sequence shown here is derived from an EMBL/GenBank/DDBJ whole genome shotgun (WGS) entry which is preliminary data.</text>
</comment>
<sequence>MLNDFKIYLEHKRKEMNTKDLIFRLRVEEDHRKGDKNDVSILEANANIVEEKAFKPKGQSKKNKGKNFNKQDAALAPKAKDFKKIKGYCWVCGKPGHKAQESHH</sequence>
<keyword evidence="3" id="KW-1185">Reference proteome</keyword>
<dbReference type="Proteomes" id="UP001054821">
    <property type="component" value="Chromosome 6"/>
</dbReference>
<protein>
    <recommendedName>
        <fullName evidence="4">CCHC-type domain-containing protein</fullName>
    </recommendedName>
</protein>
<evidence type="ECO:0008006" key="4">
    <source>
        <dbReference type="Google" id="ProtNLM"/>
    </source>
</evidence>
<reference evidence="2 3" key="1">
    <citation type="journal article" date="2022" name="G3 (Bethesda)">
        <title>Whole-genome sequence and methylome profiling of the almond [Prunus dulcis (Mill.) D.A. Webb] cultivar 'Nonpareil'.</title>
        <authorList>
            <person name="D'Amico-Willman K.M."/>
            <person name="Ouma W.Z."/>
            <person name="Meulia T."/>
            <person name="Sideli G.M."/>
            <person name="Gradziel T.M."/>
            <person name="Fresnedo-Ramirez J."/>
        </authorList>
    </citation>
    <scope>NUCLEOTIDE SEQUENCE [LARGE SCALE GENOMIC DNA]</scope>
    <source>
        <strain evidence="2">Clone GOH B32 T37-40</strain>
    </source>
</reference>
<gene>
    <name evidence="2" type="ORF">L3X38_032301</name>
</gene>
<dbReference type="EMBL" id="JAJFAZ020000006">
    <property type="protein sequence ID" value="KAI5323229.1"/>
    <property type="molecule type" value="Genomic_DNA"/>
</dbReference>
<evidence type="ECO:0000256" key="1">
    <source>
        <dbReference type="SAM" id="MobiDB-lite"/>
    </source>
</evidence>
<evidence type="ECO:0000313" key="2">
    <source>
        <dbReference type="EMBL" id="KAI5323229.1"/>
    </source>
</evidence>
<name>A0AAD4YVX6_PRUDU</name>
<feature type="region of interest" description="Disordered" evidence="1">
    <location>
        <begin position="52"/>
        <end position="73"/>
    </location>
</feature>
<accession>A0AAD4YVX6</accession>
<feature type="compositionally biased region" description="Basic residues" evidence="1">
    <location>
        <begin position="58"/>
        <end position="67"/>
    </location>
</feature>
<organism evidence="2 3">
    <name type="scientific">Prunus dulcis</name>
    <name type="common">Almond</name>
    <name type="synonym">Amygdalus dulcis</name>
    <dbReference type="NCBI Taxonomy" id="3755"/>
    <lineage>
        <taxon>Eukaryota</taxon>
        <taxon>Viridiplantae</taxon>
        <taxon>Streptophyta</taxon>
        <taxon>Embryophyta</taxon>
        <taxon>Tracheophyta</taxon>
        <taxon>Spermatophyta</taxon>
        <taxon>Magnoliopsida</taxon>
        <taxon>eudicotyledons</taxon>
        <taxon>Gunneridae</taxon>
        <taxon>Pentapetalae</taxon>
        <taxon>rosids</taxon>
        <taxon>fabids</taxon>
        <taxon>Rosales</taxon>
        <taxon>Rosaceae</taxon>
        <taxon>Amygdaloideae</taxon>
        <taxon>Amygdaleae</taxon>
        <taxon>Prunus</taxon>
    </lineage>
</organism>
<evidence type="ECO:0000313" key="3">
    <source>
        <dbReference type="Proteomes" id="UP001054821"/>
    </source>
</evidence>